<feature type="compositionally biased region" description="Polar residues" evidence="1">
    <location>
        <begin position="54"/>
        <end position="64"/>
    </location>
</feature>
<accession>A0A194RGV7</accession>
<dbReference type="AlphaFoldDB" id="A0A194RGV7"/>
<proteinExistence type="predicted"/>
<keyword evidence="3" id="KW-1185">Reference proteome</keyword>
<dbReference type="Proteomes" id="UP000053240">
    <property type="component" value="Unassembled WGS sequence"/>
</dbReference>
<gene>
    <name evidence="2" type="ORF">RR48_13909</name>
</gene>
<protein>
    <submittedName>
        <fullName evidence="2">Uncharacterized protein</fullName>
    </submittedName>
</protein>
<name>A0A194RGV7_PAPMA</name>
<feature type="region of interest" description="Disordered" evidence="1">
    <location>
        <begin position="46"/>
        <end position="77"/>
    </location>
</feature>
<organism evidence="2 3">
    <name type="scientific">Papilio machaon</name>
    <name type="common">Old World swallowtail butterfly</name>
    <dbReference type="NCBI Taxonomy" id="76193"/>
    <lineage>
        <taxon>Eukaryota</taxon>
        <taxon>Metazoa</taxon>
        <taxon>Ecdysozoa</taxon>
        <taxon>Arthropoda</taxon>
        <taxon>Hexapoda</taxon>
        <taxon>Insecta</taxon>
        <taxon>Pterygota</taxon>
        <taxon>Neoptera</taxon>
        <taxon>Endopterygota</taxon>
        <taxon>Lepidoptera</taxon>
        <taxon>Glossata</taxon>
        <taxon>Ditrysia</taxon>
        <taxon>Papilionoidea</taxon>
        <taxon>Papilionidae</taxon>
        <taxon>Papilioninae</taxon>
        <taxon>Papilio</taxon>
    </lineage>
</organism>
<dbReference type="EMBL" id="KQ460205">
    <property type="protein sequence ID" value="KPJ17053.1"/>
    <property type="molecule type" value="Genomic_DNA"/>
</dbReference>
<dbReference type="InParanoid" id="A0A194RGV7"/>
<sequence length="77" mass="8954">MSMWGARRGRWTLHGPGSLLHQLRDATDVRRAHRIDYCDYPPKRKKNKIKLQLRSGNSRHSSMLPSRRDGVTPPAYD</sequence>
<evidence type="ECO:0000313" key="2">
    <source>
        <dbReference type="EMBL" id="KPJ17053.1"/>
    </source>
</evidence>
<evidence type="ECO:0000256" key="1">
    <source>
        <dbReference type="SAM" id="MobiDB-lite"/>
    </source>
</evidence>
<evidence type="ECO:0000313" key="3">
    <source>
        <dbReference type="Proteomes" id="UP000053240"/>
    </source>
</evidence>
<reference evidence="2 3" key="1">
    <citation type="journal article" date="2015" name="Nat. Commun.">
        <title>Outbred genome sequencing and CRISPR/Cas9 gene editing in butterflies.</title>
        <authorList>
            <person name="Li X."/>
            <person name="Fan D."/>
            <person name="Zhang W."/>
            <person name="Liu G."/>
            <person name="Zhang L."/>
            <person name="Zhao L."/>
            <person name="Fang X."/>
            <person name="Chen L."/>
            <person name="Dong Y."/>
            <person name="Chen Y."/>
            <person name="Ding Y."/>
            <person name="Zhao R."/>
            <person name="Feng M."/>
            <person name="Zhu Y."/>
            <person name="Feng Y."/>
            <person name="Jiang X."/>
            <person name="Zhu D."/>
            <person name="Xiang H."/>
            <person name="Feng X."/>
            <person name="Li S."/>
            <person name="Wang J."/>
            <person name="Zhang G."/>
            <person name="Kronforst M.R."/>
            <person name="Wang W."/>
        </authorList>
    </citation>
    <scope>NUCLEOTIDE SEQUENCE [LARGE SCALE GENOMIC DNA]</scope>
    <source>
        <strain evidence="2">Ya'a_city_454_Pm</strain>
        <tissue evidence="2">Whole body</tissue>
    </source>
</reference>